<feature type="repeat" description="ANK" evidence="3">
    <location>
        <begin position="392"/>
        <end position="424"/>
    </location>
</feature>
<dbReference type="PANTHER" id="PTHR23206:SF8">
    <property type="entry name" value="ANKYRIN REPEAT AND KH DOMAIN-CONTAINING 1"/>
    <property type="match status" value="1"/>
</dbReference>
<evidence type="ECO:0000256" key="2">
    <source>
        <dbReference type="ARBA" id="ARBA00023043"/>
    </source>
</evidence>
<keyword evidence="7" id="KW-1185">Reference proteome</keyword>
<feature type="non-terminal residue" evidence="6">
    <location>
        <position position="837"/>
    </location>
</feature>
<dbReference type="OrthoDB" id="4450538at2759"/>
<dbReference type="RefSeq" id="XP_020052316.1">
    <property type="nucleotide sequence ID" value="XM_020197192.1"/>
</dbReference>
<feature type="repeat" description="ANK" evidence="3">
    <location>
        <begin position="739"/>
        <end position="771"/>
    </location>
</feature>
<dbReference type="STRING" id="690307.A0A1L9WIL0"/>
<evidence type="ECO:0000256" key="1">
    <source>
        <dbReference type="ARBA" id="ARBA00022737"/>
    </source>
</evidence>
<dbReference type="PROSITE" id="PS50297">
    <property type="entry name" value="ANK_REP_REGION"/>
    <property type="match status" value="10"/>
</dbReference>
<reference evidence="7" key="1">
    <citation type="journal article" date="2017" name="Genome Biol.">
        <title>Comparative genomics reveals high biological diversity and specific adaptations in the industrially and medically important fungal genus Aspergillus.</title>
        <authorList>
            <person name="de Vries R.P."/>
            <person name="Riley R."/>
            <person name="Wiebenga A."/>
            <person name="Aguilar-Osorio G."/>
            <person name="Amillis S."/>
            <person name="Uchima C.A."/>
            <person name="Anderluh G."/>
            <person name="Asadollahi M."/>
            <person name="Askin M."/>
            <person name="Barry K."/>
            <person name="Battaglia E."/>
            <person name="Bayram O."/>
            <person name="Benocci T."/>
            <person name="Braus-Stromeyer S.A."/>
            <person name="Caldana C."/>
            <person name="Canovas D."/>
            <person name="Cerqueira G.C."/>
            <person name="Chen F."/>
            <person name="Chen W."/>
            <person name="Choi C."/>
            <person name="Clum A."/>
            <person name="Dos Santos R.A."/>
            <person name="Damasio A.R."/>
            <person name="Diallinas G."/>
            <person name="Emri T."/>
            <person name="Fekete E."/>
            <person name="Flipphi M."/>
            <person name="Freyberg S."/>
            <person name="Gallo A."/>
            <person name="Gournas C."/>
            <person name="Habgood R."/>
            <person name="Hainaut M."/>
            <person name="Harispe M.L."/>
            <person name="Henrissat B."/>
            <person name="Hilden K.S."/>
            <person name="Hope R."/>
            <person name="Hossain A."/>
            <person name="Karabika E."/>
            <person name="Karaffa L."/>
            <person name="Karanyi Z."/>
            <person name="Krasevec N."/>
            <person name="Kuo A."/>
            <person name="Kusch H."/>
            <person name="LaButti K."/>
            <person name="Lagendijk E.L."/>
            <person name="Lapidus A."/>
            <person name="Levasseur A."/>
            <person name="Lindquist E."/>
            <person name="Lipzen A."/>
            <person name="Logrieco A.F."/>
            <person name="MacCabe A."/>
            <person name="Maekelae M.R."/>
            <person name="Malavazi I."/>
            <person name="Melin P."/>
            <person name="Meyer V."/>
            <person name="Mielnichuk N."/>
            <person name="Miskei M."/>
            <person name="Molnar A.P."/>
            <person name="Mule G."/>
            <person name="Ngan C.Y."/>
            <person name="Orejas M."/>
            <person name="Orosz E."/>
            <person name="Ouedraogo J.P."/>
            <person name="Overkamp K.M."/>
            <person name="Park H.-S."/>
            <person name="Perrone G."/>
            <person name="Piumi F."/>
            <person name="Punt P.J."/>
            <person name="Ram A.F."/>
            <person name="Ramon A."/>
            <person name="Rauscher S."/>
            <person name="Record E."/>
            <person name="Riano-Pachon D.M."/>
            <person name="Robert V."/>
            <person name="Roehrig J."/>
            <person name="Ruller R."/>
            <person name="Salamov A."/>
            <person name="Salih N.S."/>
            <person name="Samson R.A."/>
            <person name="Sandor E."/>
            <person name="Sanguinetti M."/>
            <person name="Schuetze T."/>
            <person name="Sepcic K."/>
            <person name="Shelest E."/>
            <person name="Sherlock G."/>
            <person name="Sophianopoulou V."/>
            <person name="Squina F.M."/>
            <person name="Sun H."/>
            <person name="Susca A."/>
            <person name="Todd R.B."/>
            <person name="Tsang A."/>
            <person name="Unkles S.E."/>
            <person name="van de Wiele N."/>
            <person name="van Rossen-Uffink D."/>
            <person name="Oliveira J.V."/>
            <person name="Vesth T.C."/>
            <person name="Visser J."/>
            <person name="Yu J.-H."/>
            <person name="Zhou M."/>
            <person name="Andersen M.R."/>
            <person name="Archer D.B."/>
            <person name="Baker S.E."/>
            <person name="Benoit I."/>
            <person name="Brakhage A.A."/>
            <person name="Braus G.H."/>
            <person name="Fischer R."/>
            <person name="Frisvad J.C."/>
            <person name="Goldman G.H."/>
            <person name="Houbraken J."/>
            <person name="Oakley B."/>
            <person name="Pocsi I."/>
            <person name="Scazzocchio C."/>
            <person name="Seiboth B."/>
            <person name="vanKuyk P.A."/>
            <person name="Wortman J."/>
            <person name="Dyer P.S."/>
            <person name="Grigoriev I.V."/>
        </authorList>
    </citation>
    <scope>NUCLEOTIDE SEQUENCE [LARGE SCALE GENOMIC DNA]</scope>
    <source>
        <strain evidence="7">ATCC 16872 / CBS 172.66 / WB 5094</strain>
    </source>
</reference>
<dbReference type="SMART" id="SM00248">
    <property type="entry name" value="ANK"/>
    <property type="match status" value="13"/>
</dbReference>
<keyword evidence="2 3" id="KW-0040">ANK repeat</keyword>
<keyword evidence="4" id="KW-0175">Coiled coil</keyword>
<dbReference type="AlphaFoldDB" id="A0A1L9WIL0"/>
<feature type="repeat" description="ANK" evidence="3">
    <location>
        <begin position="459"/>
        <end position="491"/>
    </location>
</feature>
<dbReference type="Pfam" id="PF12796">
    <property type="entry name" value="Ank_2"/>
    <property type="match status" value="5"/>
</dbReference>
<feature type="repeat" description="ANK" evidence="3">
    <location>
        <begin position="492"/>
        <end position="524"/>
    </location>
</feature>
<dbReference type="InterPro" id="IPR002110">
    <property type="entry name" value="Ankyrin_rpt"/>
</dbReference>
<feature type="repeat" description="ANK" evidence="3">
    <location>
        <begin position="322"/>
        <end position="354"/>
    </location>
</feature>
<dbReference type="PANTHER" id="PTHR23206">
    <property type="entry name" value="MASK PROTEIN"/>
    <property type="match status" value="1"/>
</dbReference>
<protein>
    <submittedName>
        <fullName evidence="6">Uncharacterized protein</fullName>
    </submittedName>
</protein>
<dbReference type="InterPro" id="IPR036770">
    <property type="entry name" value="Ankyrin_rpt-contain_sf"/>
</dbReference>
<feature type="compositionally biased region" description="Gly residues" evidence="5">
    <location>
        <begin position="828"/>
        <end position="837"/>
    </location>
</feature>
<proteinExistence type="predicted"/>
<sequence length="837" mass="92478">MQVAVEDDLLSLTQSLLLDDVRVTVLVSQVQFEPYLNPSQDETLATLGEVDEQLRLFLRRIVRPRTHISPAAAYLASLLRVYGYIINLVERQLRLYGSSYGARGYVAGRWPQALVALQQYMGLLREVLRLFNSNSLLPPFEEQPLATDINNQNTIIQQLLQDQVEFEASHWREVYQSHEESEVRSENPPSTYVTPPSSIRDGDDPDDPPIPLPQFQPRQTTLDLTANAAQQAGDRERSRIYAILKSIWICDSQSPQERSKFLAHAILSNSVNGVSLLLDLGIGVDQPCNKDLPLCLAAKLGHDEIVQMLIERGATVEKRSGSGSTALMSAAGAGQTSTIALLLDNKADINAQSTYKGINGFTPLMRAVRSGHQNACRLLIDRGAGTGDHNDAGESLLHVAIQSGRSEIIDLVLESHVQIGVTDQNGNTVLHLAASKGLVGLSTILLQRMNTLVKIGNHKQETPLHHAIRTRSPELVKLFLDQGAFPNAPDHKGRTALHRAIEKDCSTLVPLLLEREADPDFRDKNGKTPLHYAVELANMEIIQALLHKAPAMNIEDTNKETPLQYAVKSGNLPILQLLVAHGADPKWRVSDGKSLADFIMELSPSEELSRGMLRDLLRQHKPGQPSAVTFGFPVLPKATREGKVALVRLLCDHCPEFVNENPPSESGFCPPLHEALNLSHHRSRRELVNFFCGLPQTDLNILDHQGNLPLHQAVDTWHDGLLTKLIARGADKNKPHATTGLPPLHYAVHKQNLRAVEELIANKADAEQRVNGEQCDWCRKHLRPAGRNARCVLQAIPEKDRSSDWEAINVQLTQVLNPRPSPSPGSSSSGGGKQRRK</sequence>
<dbReference type="GeneID" id="30971006"/>
<feature type="repeat" description="ANK" evidence="3">
    <location>
        <begin position="359"/>
        <end position="391"/>
    </location>
</feature>
<dbReference type="Pfam" id="PF00023">
    <property type="entry name" value="Ank"/>
    <property type="match status" value="1"/>
</dbReference>
<gene>
    <name evidence="6" type="ORF">ASPACDRAFT_1824</name>
</gene>
<evidence type="ECO:0000313" key="6">
    <source>
        <dbReference type="EMBL" id="OJJ95976.1"/>
    </source>
</evidence>
<dbReference type="SUPFAM" id="SSF48403">
    <property type="entry name" value="Ankyrin repeat"/>
    <property type="match status" value="2"/>
</dbReference>
<dbReference type="PROSITE" id="PS50088">
    <property type="entry name" value="ANK_REPEAT"/>
    <property type="match status" value="10"/>
</dbReference>
<evidence type="ECO:0000256" key="3">
    <source>
        <dbReference type="PROSITE-ProRule" id="PRU00023"/>
    </source>
</evidence>
<evidence type="ECO:0000256" key="4">
    <source>
        <dbReference type="SAM" id="Coils"/>
    </source>
</evidence>
<dbReference type="Gene3D" id="1.25.40.20">
    <property type="entry name" value="Ankyrin repeat-containing domain"/>
    <property type="match status" value="3"/>
</dbReference>
<evidence type="ECO:0000313" key="7">
    <source>
        <dbReference type="Proteomes" id="UP000184546"/>
    </source>
</evidence>
<organism evidence="6 7">
    <name type="scientific">Aspergillus aculeatus (strain ATCC 16872 / CBS 172.66 / WB 5094)</name>
    <dbReference type="NCBI Taxonomy" id="690307"/>
    <lineage>
        <taxon>Eukaryota</taxon>
        <taxon>Fungi</taxon>
        <taxon>Dikarya</taxon>
        <taxon>Ascomycota</taxon>
        <taxon>Pezizomycotina</taxon>
        <taxon>Eurotiomycetes</taxon>
        <taxon>Eurotiomycetidae</taxon>
        <taxon>Eurotiales</taxon>
        <taxon>Aspergillaceae</taxon>
        <taxon>Aspergillus</taxon>
        <taxon>Aspergillus subgen. Circumdati</taxon>
    </lineage>
</organism>
<dbReference type="Proteomes" id="UP000184546">
    <property type="component" value="Unassembled WGS sequence"/>
</dbReference>
<feature type="repeat" description="ANK" evidence="3">
    <location>
        <begin position="558"/>
        <end position="584"/>
    </location>
</feature>
<feature type="region of interest" description="Disordered" evidence="5">
    <location>
        <begin position="813"/>
        <end position="837"/>
    </location>
</feature>
<feature type="repeat" description="ANK" evidence="3">
    <location>
        <begin position="705"/>
        <end position="737"/>
    </location>
</feature>
<accession>A0A1L9WIL0</accession>
<dbReference type="VEuPathDB" id="FungiDB:ASPACDRAFT_1824"/>
<dbReference type="PRINTS" id="PR01415">
    <property type="entry name" value="ANKYRIN"/>
</dbReference>
<dbReference type="InterPro" id="IPR051631">
    <property type="entry name" value="Ankyrin-KH/SAM_domain"/>
</dbReference>
<name>A0A1L9WIL0_ASPA1</name>
<feature type="repeat" description="ANK" evidence="3">
    <location>
        <begin position="289"/>
        <end position="321"/>
    </location>
</feature>
<keyword evidence="1" id="KW-0677">Repeat</keyword>
<dbReference type="EMBL" id="KV878987">
    <property type="protein sequence ID" value="OJJ95976.1"/>
    <property type="molecule type" value="Genomic_DNA"/>
</dbReference>
<feature type="repeat" description="ANK" evidence="3">
    <location>
        <begin position="525"/>
        <end position="557"/>
    </location>
</feature>
<feature type="coiled-coil region" evidence="4">
    <location>
        <begin position="749"/>
        <end position="776"/>
    </location>
</feature>
<evidence type="ECO:0000256" key="5">
    <source>
        <dbReference type="SAM" id="MobiDB-lite"/>
    </source>
</evidence>
<feature type="region of interest" description="Disordered" evidence="5">
    <location>
        <begin position="177"/>
        <end position="218"/>
    </location>
</feature>